<evidence type="ECO:0000259" key="2">
    <source>
        <dbReference type="Pfam" id="PF00903"/>
    </source>
</evidence>
<feature type="region of interest" description="Disordered" evidence="1">
    <location>
        <begin position="119"/>
        <end position="150"/>
    </location>
</feature>
<reference evidence="3 4" key="1">
    <citation type="submission" date="2024-09" db="EMBL/GenBank/DDBJ databases">
        <authorList>
            <person name="Sun Q."/>
            <person name="Mori K."/>
        </authorList>
    </citation>
    <scope>NUCLEOTIDE SEQUENCE [LARGE SCALE GENOMIC DNA]</scope>
    <source>
        <strain evidence="3 4">CCM 7759</strain>
    </source>
</reference>
<feature type="compositionally biased region" description="Polar residues" evidence="1">
    <location>
        <begin position="125"/>
        <end position="135"/>
    </location>
</feature>
<comment type="caution">
    <text evidence="3">The sequence shown here is derived from an EMBL/GenBank/DDBJ whole genome shotgun (WGS) entry which is preliminary data.</text>
</comment>
<dbReference type="InterPro" id="IPR029068">
    <property type="entry name" value="Glyas_Bleomycin-R_OHBP_Dase"/>
</dbReference>
<dbReference type="EMBL" id="JBHLWN010000012">
    <property type="protein sequence ID" value="MFC0211132.1"/>
    <property type="molecule type" value="Genomic_DNA"/>
</dbReference>
<gene>
    <name evidence="3" type="ORF">ACFFK0_01500</name>
</gene>
<feature type="domain" description="Glyoxalase/fosfomycin resistance/dioxygenase" evidence="2">
    <location>
        <begin position="7"/>
        <end position="125"/>
    </location>
</feature>
<dbReference type="SUPFAM" id="SSF54593">
    <property type="entry name" value="Glyoxalase/Bleomycin resistance protein/Dihydroxybiphenyl dioxygenase"/>
    <property type="match status" value="1"/>
</dbReference>
<protein>
    <submittedName>
        <fullName evidence="3">VOC family protein</fullName>
    </submittedName>
</protein>
<dbReference type="RefSeq" id="WP_377467936.1">
    <property type="nucleotide sequence ID" value="NZ_JBHLWN010000012.1"/>
</dbReference>
<proteinExistence type="predicted"/>
<dbReference type="InterPro" id="IPR004360">
    <property type="entry name" value="Glyas_Fos-R_dOase_dom"/>
</dbReference>
<dbReference type="Gene3D" id="3.10.180.10">
    <property type="entry name" value="2,3-Dihydroxybiphenyl 1,2-Dioxygenase, domain 1"/>
    <property type="match status" value="1"/>
</dbReference>
<accession>A0ABV6DER6</accession>
<organism evidence="3 4">
    <name type="scientific">Paenibacillus chartarius</name>
    <dbReference type="NCBI Taxonomy" id="747481"/>
    <lineage>
        <taxon>Bacteria</taxon>
        <taxon>Bacillati</taxon>
        <taxon>Bacillota</taxon>
        <taxon>Bacilli</taxon>
        <taxon>Bacillales</taxon>
        <taxon>Paenibacillaceae</taxon>
        <taxon>Paenibacillus</taxon>
    </lineage>
</organism>
<evidence type="ECO:0000313" key="4">
    <source>
        <dbReference type="Proteomes" id="UP001589776"/>
    </source>
</evidence>
<keyword evidence="4" id="KW-1185">Reference proteome</keyword>
<dbReference type="PANTHER" id="PTHR36503:SF1">
    <property type="entry name" value="BLR2520 PROTEIN"/>
    <property type="match status" value="1"/>
</dbReference>
<dbReference type="Proteomes" id="UP001589776">
    <property type="component" value="Unassembled WGS sequence"/>
</dbReference>
<evidence type="ECO:0000256" key="1">
    <source>
        <dbReference type="SAM" id="MobiDB-lite"/>
    </source>
</evidence>
<dbReference type="Pfam" id="PF00903">
    <property type="entry name" value="Glyoxalase"/>
    <property type="match status" value="1"/>
</dbReference>
<sequence>MIPQRISLLTLGAQSVPALRAFYSKFGWSESDFSSDNYAVFRTAGVMLTIFPIEELYKDMGMDASAAAEEAFAPQPPAPAAFRGVTLAINVDRPEQVDSVMAHARDIGARVLREPSDAFWGGRTGTSPTRNSTYGKLTGTRPRYSMSAGR</sequence>
<dbReference type="PANTHER" id="PTHR36503">
    <property type="entry name" value="BLR2520 PROTEIN"/>
    <property type="match status" value="1"/>
</dbReference>
<evidence type="ECO:0000313" key="3">
    <source>
        <dbReference type="EMBL" id="MFC0211132.1"/>
    </source>
</evidence>
<name>A0ABV6DER6_9BACL</name>